<sequence length="157" mass="16563">MSAIGSARRCYRRYGKERGPGRRRRRRQQPCLSSCSSCCCCPDSASPTASVSPPAAFRPLGLRLWTKQAYNQKGELRGAPASPTCLRPEHGHCKGSGANWGAGCSAIVTAAPERARKDGGGNLFVQRPGAPLEPYSPLLLGDPASGLLAGEGKDNPV</sequence>
<reference evidence="2" key="1">
    <citation type="submission" date="2023-04" db="EMBL/GenBank/DDBJ databases">
        <authorList>
            <consortium name="ELIXIR-Norway"/>
        </authorList>
    </citation>
    <scope>NUCLEOTIDE SEQUENCE [LARGE SCALE GENOMIC DNA]</scope>
</reference>
<feature type="region of interest" description="Disordered" evidence="1">
    <location>
        <begin position="14"/>
        <end position="33"/>
    </location>
</feature>
<organism evidence="2 3">
    <name type="scientific">Rangifer tarandus platyrhynchus</name>
    <name type="common">Svalbard reindeer</name>
    <dbReference type="NCBI Taxonomy" id="3082113"/>
    <lineage>
        <taxon>Eukaryota</taxon>
        <taxon>Metazoa</taxon>
        <taxon>Chordata</taxon>
        <taxon>Craniata</taxon>
        <taxon>Vertebrata</taxon>
        <taxon>Euteleostomi</taxon>
        <taxon>Mammalia</taxon>
        <taxon>Eutheria</taxon>
        <taxon>Laurasiatheria</taxon>
        <taxon>Artiodactyla</taxon>
        <taxon>Ruminantia</taxon>
        <taxon>Pecora</taxon>
        <taxon>Cervidae</taxon>
        <taxon>Odocoileinae</taxon>
        <taxon>Rangifer</taxon>
    </lineage>
</organism>
<name>A0ABN8Z8K6_RANTA</name>
<evidence type="ECO:0000313" key="2">
    <source>
        <dbReference type="EMBL" id="CAI9170228.1"/>
    </source>
</evidence>
<protein>
    <submittedName>
        <fullName evidence="2">Uncharacterized protein</fullName>
    </submittedName>
</protein>
<dbReference type="Proteomes" id="UP001176941">
    <property type="component" value="Chromosome 3"/>
</dbReference>
<gene>
    <name evidence="2" type="ORF">MRATA1EN1_LOCUS19190</name>
</gene>
<proteinExistence type="predicted"/>
<dbReference type="EMBL" id="OX459939">
    <property type="protein sequence ID" value="CAI9170228.1"/>
    <property type="molecule type" value="Genomic_DNA"/>
</dbReference>
<keyword evidence="3" id="KW-1185">Reference proteome</keyword>
<accession>A0ABN8Z8K6</accession>
<evidence type="ECO:0000256" key="1">
    <source>
        <dbReference type="SAM" id="MobiDB-lite"/>
    </source>
</evidence>
<evidence type="ECO:0000313" key="3">
    <source>
        <dbReference type="Proteomes" id="UP001176941"/>
    </source>
</evidence>